<evidence type="ECO:0000313" key="2">
    <source>
        <dbReference type="Proteomes" id="UP001629214"/>
    </source>
</evidence>
<dbReference type="EMBL" id="JAQQFR010000013">
    <property type="protein sequence ID" value="MFL9880515.1"/>
    <property type="molecule type" value="Genomic_DNA"/>
</dbReference>
<name>A0ABW8ZDC5_9BURK</name>
<dbReference type="InterPro" id="IPR021074">
    <property type="entry name" value="Formate_DH_dsu"/>
</dbReference>
<evidence type="ECO:0000313" key="1">
    <source>
        <dbReference type="EMBL" id="MFL9880515.1"/>
    </source>
</evidence>
<comment type="caution">
    <text evidence="1">The sequence shown here is derived from an EMBL/GenBank/DDBJ whole genome shotgun (WGS) entry which is preliminary data.</text>
</comment>
<dbReference type="RefSeq" id="WP_408169547.1">
    <property type="nucleotide sequence ID" value="NZ_JAQQFR010000013.1"/>
</dbReference>
<gene>
    <name evidence="1" type="ORF">PQR63_19110</name>
</gene>
<keyword evidence="2" id="KW-1185">Reference proteome</keyword>
<dbReference type="Pfam" id="PF11390">
    <property type="entry name" value="FdsD"/>
    <property type="match status" value="1"/>
</dbReference>
<accession>A0ABW8ZDC5</accession>
<protein>
    <submittedName>
        <fullName evidence="1">Formate dehydrogenase subunit delta</fullName>
    </submittedName>
</protein>
<sequence length="75" mass="8701">MNLPHLIKMANQIGTFFSTMPDHEQAVMDLASHIKRFWEPRMRRALLLYVDEKGGEELSDIVRESVKLHHAMLAV</sequence>
<proteinExistence type="predicted"/>
<dbReference type="Proteomes" id="UP001629214">
    <property type="component" value="Unassembled WGS sequence"/>
</dbReference>
<organism evidence="1 2">
    <name type="scientific">Herbaspirillum rhizosphaerae</name>
    <dbReference type="NCBI Taxonomy" id="346179"/>
    <lineage>
        <taxon>Bacteria</taxon>
        <taxon>Pseudomonadati</taxon>
        <taxon>Pseudomonadota</taxon>
        <taxon>Betaproteobacteria</taxon>
        <taxon>Burkholderiales</taxon>
        <taxon>Oxalobacteraceae</taxon>
        <taxon>Herbaspirillum</taxon>
    </lineage>
</organism>
<reference evidence="1 2" key="1">
    <citation type="journal article" date="2024" name="Chem. Sci.">
        <title>Discovery of megapolipeptins by genome mining of a Burkholderiales bacteria collection.</title>
        <authorList>
            <person name="Paulo B.S."/>
            <person name="Recchia M.J.J."/>
            <person name="Lee S."/>
            <person name="Fergusson C.H."/>
            <person name="Romanowski S.B."/>
            <person name="Hernandez A."/>
            <person name="Krull N."/>
            <person name="Liu D.Y."/>
            <person name="Cavanagh H."/>
            <person name="Bos A."/>
            <person name="Gray C.A."/>
            <person name="Murphy B.T."/>
            <person name="Linington R.G."/>
            <person name="Eustaquio A.S."/>
        </authorList>
    </citation>
    <scope>NUCLEOTIDE SEQUENCE [LARGE SCALE GENOMIC DNA]</scope>
    <source>
        <strain evidence="1 2">RL21-008-BIB-B</strain>
    </source>
</reference>